<sequence>MTKSQALEIIKRYPDAKNYIKQSHLEQLSPLVEVAIEAITCKKEDFHCLPGNTYMPRKETIDRFAMAAGISFNPLEESTRKENDCYIGRSQAMVMGPDGKYCYGDVCEYEYDVTIRHEEEMLIDRNSRTPRLHAGAKPVEDRARLAYLTLRKTARQRANTGARSRAILSILGMQTGFKDLFPPDAPPTAEKTFLFSRIIVNTKNEMVLHRMLDSLTAPAKALYGSDARNLEAQPLHLALPEQPEPEEDPDPATDEHEEAIASIQESLDSGLLGPRATLAARDALLNHQSDDAYLADIAARLKAAIENRKHTQQNNQ</sequence>
<reference evidence="1" key="1">
    <citation type="submission" date="2017-02" db="EMBL/GenBank/DDBJ databases">
        <authorList>
            <person name="Regsiter A."/>
            <person name="William W."/>
        </authorList>
    </citation>
    <scope>NUCLEOTIDE SEQUENCE</scope>
    <source>
        <strain evidence="1">Bib</strain>
    </source>
</reference>
<name>A0A3P3XLN1_9SPIR</name>
<gene>
    <name evidence="1" type="ORF">SPIROBIBN47_50092</name>
</gene>
<accession>A0A3P3XLN1</accession>
<dbReference type="AlphaFoldDB" id="A0A3P3XLN1"/>
<protein>
    <submittedName>
        <fullName evidence="1">Uncharacterized protein</fullName>
    </submittedName>
</protein>
<evidence type="ECO:0000313" key="1">
    <source>
        <dbReference type="EMBL" id="SLM15624.1"/>
    </source>
</evidence>
<dbReference type="EMBL" id="FWDM01000037">
    <property type="protein sequence ID" value="SLM15624.1"/>
    <property type="molecule type" value="Genomic_DNA"/>
</dbReference>
<proteinExistence type="predicted"/>
<organism evidence="1">
    <name type="scientific">uncultured spirochete</name>
    <dbReference type="NCBI Taxonomy" id="156406"/>
    <lineage>
        <taxon>Bacteria</taxon>
        <taxon>Pseudomonadati</taxon>
        <taxon>Spirochaetota</taxon>
        <taxon>Spirochaetia</taxon>
        <taxon>Spirochaetales</taxon>
        <taxon>environmental samples</taxon>
    </lineage>
</organism>